<dbReference type="RefSeq" id="XP_024273470.1">
    <property type="nucleotide sequence ID" value="XM_024417702.2"/>
</dbReference>
<dbReference type="Proteomes" id="UP000694402">
    <property type="component" value="Unassembled WGS sequence"/>
</dbReference>
<name>A0A8C8BVR1_ONCTS</name>
<organism evidence="1 2">
    <name type="scientific">Oncorhynchus tshawytscha</name>
    <name type="common">Chinook salmon</name>
    <name type="synonym">Salmo tshawytscha</name>
    <dbReference type="NCBI Taxonomy" id="74940"/>
    <lineage>
        <taxon>Eukaryota</taxon>
        <taxon>Metazoa</taxon>
        <taxon>Chordata</taxon>
        <taxon>Craniata</taxon>
        <taxon>Vertebrata</taxon>
        <taxon>Euteleostomi</taxon>
        <taxon>Actinopterygii</taxon>
        <taxon>Neopterygii</taxon>
        <taxon>Teleostei</taxon>
        <taxon>Protacanthopterygii</taxon>
        <taxon>Salmoniformes</taxon>
        <taxon>Salmonidae</taxon>
        <taxon>Salmoninae</taxon>
        <taxon>Oncorhynchus</taxon>
    </lineage>
</organism>
<dbReference type="GO" id="GO:0043240">
    <property type="term" value="C:Fanconi anaemia nuclear complex"/>
    <property type="evidence" value="ECO:0007669"/>
    <property type="project" value="InterPro"/>
</dbReference>
<reference evidence="1" key="1">
    <citation type="submission" date="2025-08" db="UniProtKB">
        <authorList>
            <consortium name="Ensembl"/>
        </authorList>
    </citation>
    <scope>IDENTIFICATION</scope>
</reference>
<dbReference type="Gene3D" id="1.25.40.10">
    <property type="entry name" value="Tetratricopeptide repeat domain"/>
    <property type="match status" value="1"/>
</dbReference>
<dbReference type="GeneID" id="112248561"/>
<keyword evidence="2" id="KW-1185">Reference proteome</keyword>
<gene>
    <name evidence="1" type="primary">FANCG</name>
</gene>
<dbReference type="Ensembl" id="ENSOTST00005002044.2">
    <property type="protein sequence ID" value="ENSOTSP00005001814.1"/>
    <property type="gene ID" value="ENSOTSG00005001048.2"/>
</dbReference>
<dbReference type="PANTHER" id="PTHR15254:SF2">
    <property type="entry name" value="FANCONI ANEMIA GROUP G PROTEIN"/>
    <property type="match status" value="1"/>
</dbReference>
<dbReference type="SUPFAM" id="SSF48452">
    <property type="entry name" value="TPR-like"/>
    <property type="match status" value="2"/>
</dbReference>
<accession>A0A8C8BVR1</accession>
<dbReference type="SMART" id="SM00028">
    <property type="entry name" value="TPR"/>
    <property type="match status" value="3"/>
</dbReference>
<proteinExistence type="predicted"/>
<dbReference type="Pfam" id="PF13181">
    <property type="entry name" value="TPR_8"/>
    <property type="match status" value="1"/>
</dbReference>
<dbReference type="GeneTree" id="ENSGT00390000007195"/>
<dbReference type="Pfam" id="PF13176">
    <property type="entry name" value="TPR_7"/>
    <property type="match status" value="1"/>
</dbReference>
<protein>
    <recommendedName>
        <fullName evidence="3">Fanconi anemia complementation group G</fullName>
    </recommendedName>
</protein>
<dbReference type="InterPro" id="IPR039684">
    <property type="entry name" value="FANCG"/>
</dbReference>
<evidence type="ECO:0008006" key="3">
    <source>
        <dbReference type="Google" id="ProtNLM"/>
    </source>
</evidence>
<evidence type="ECO:0000313" key="2">
    <source>
        <dbReference type="Proteomes" id="UP000694402"/>
    </source>
</evidence>
<dbReference type="GO" id="GO:0036297">
    <property type="term" value="P:interstrand cross-link repair"/>
    <property type="evidence" value="ECO:0007669"/>
    <property type="project" value="InterPro"/>
</dbReference>
<dbReference type="InterPro" id="IPR019734">
    <property type="entry name" value="TPR_rpt"/>
</dbReference>
<sequence length="658" mass="72697">MDIRRTEHSSLTNSFLSLTPERESSKQQQRHERLYFEIFVKDCVTTMSRVSAPCLLDRWTEENNAIVDKWKQHRDRGDAVTREQGLTLLKWCYVESHKLLQKIQGVLAVPAHVQLELTVVYNCCLFSFSQTQLTEAEHVLTHSLERALGAVGCDRPPPNPPVFWCMVLKSLGSTPSLRSCALHLLCLSWALWLSTCRLGHIQELQEELQSLSEGLGAVEVAVERSAVRPAVLVHPGDLKDLLLICTVIAQGAELLCEGRCSEALTVLQRDPSPLAPRELLAQIHTLTGLCLSRTGRPHSAMQCYRKALETDVRCVCALHQSILVYRQLGNTQAEIQALRLLHSVLIMPPATQPAVAPPIICPASLLPGQSLSSLLSVPSPLSVLHSLAQKCVLHGSVSEGVEHYLDLLAALQSDHQLSQGFSEAPSLPRLPELYLEAGSSLLTAQRPTDCLALCDEVISTTLELLPERLLLEEPMEASVPGSPDKLGLGQDRLGVVLWSGAAYLLQAHCYSHLKDWKQAVTHYTRCINLLMKVSVKQKGCVKLELGVRTLQRLKGLALAGRGISFTHRDQKRESLRDLQLSLQAAPGCASAGLWLTEVLWRLGRRQEAAAFWEKTQSSSTAPSLEGVPLYLLDPQTGPSLDLTDLQCRVEEFINAQHS</sequence>
<reference evidence="1" key="2">
    <citation type="submission" date="2025-09" db="UniProtKB">
        <authorList>
            <consortium name="Ensembl"/>
        </authorList>
    </citation>
    <scope>IDENTIFICATION</scope>
</reference>
<evidence type="ECO:0000313" key="1">
    <source>
        <dbReference type="Ensembl" id="ENSOTSP00005001814.1"/>
    </source>
</evidence>
<dbReference type="InterPro" id="IPR011990">
    <property type="entry name" value="TPR-like_helical_dom_sf"/>
</dbReference>
<dbReference type="AlphaFoldDB" id="A0A8C8BVR1"/>
<dbReference type="PANTHER" id="PTHR15254">
    <property type="entry name" value="FANCONI ANEMIA GROUP G PROTEIN FAMILY MEMBER"/>
    <property type="match status" value="1"/>
</dbReference>